<dbReference type="SUPFAM" id="SSF49464">
    <property type="entry name" value="Carboxypeptidase regulatory domain-like"/>
    <property type="match status" value="1"/>
</dbReference>
<evidence type="ECO:0000256" key="1">
    <source>
        <dbReference type="SAM" id="MobiDB-lite"/>
    </source>
</evidence>
<dbReference type="AlphaFoldDB" id="A0A1I6MGJ8"/>
<feature type="chain" id="PRO_5011739921" description="Carboxypeptidase regulatory-like domain-containing protein" evidence="2">
    <location>
        <begin position="24"/>
        <end position="209"/>
    </location>
</feature>
<protein>
    <recommendedName>
        <fullName evidence="5">Carboxypeptidase regulatory-like domain-containing protein</fullName>
    </recommendedName>
</protein>
<dbReference type="Gene3D" id="2.60.40.1120">
    <property type="entry name" value="Carboxypeptidase-like, regulatory domain"/>
    <property type="match status" value="1"/>
</dbReference>
<accession>A0A1I6MGJ8</accession>
<feature type="signal peptide" evidence="2">
    <location>
        <begin position="1"/>
        <end position="23"/>
    </location>
</feature>
<name>A0A1I6MGJ8_9BACT</name>
<keyword evidence="4" id="KW-1185">Reference proteome</keyword>
<feature type="region of interest" description="Disordered" evidence="1">
    <location>
        <begin position="135"/>
        <end position="209"/>
    </location>
</feature>
<proteinExistence type="predicted"/>
<dbReference type="OrthoDB" id="129532at2"/>
<evidence type="ECO:0000313" key="4">
    <source>
        <dbReference type="Proteomes" id="UP000199024"/>
    </source>
</evidence>
<dbReference type="InterPro" id="IPR008969">
    <property type="entry name" value="CarboxyPept-like_regulatory"/>
</dbReference>
<keyword evidence="2" id="KW-0732">Signal</keyword>
<reference evidence="3 4" key="1">
    <citation type="submission" date="2016-10" db="EMBL/GenBank/DDBJ databases">
        <authorList>
            <person name="de Groot N.N."/>
        </authorList>
    </citation>
    <scope>NUCLEOTIDE SEQUENCE [LARGE SCALE GENOMIC DNA]</scope>
    <source>
        <strain evidence="3 4">DSM 21001</strain>
    </source>
</reference>
<dbReference type="EMBL" id="FOZL01000001">
    <property type="protein sequence ID" value="SFS14866.1"/>
    <property type="molecule type" value="Genomic_DNA"/>
</dbReference>
<evidence type="ECO:0000256" key="2">
    <source>
        <dbReference type="SAM" id="SignalP"/>
    </source>
</evidence>
<evidence type="ECO:0008006" key="5">
    <source>
        <dbReference type="Google" id="ProtNLM"/>
    </source>
</evidence>
<gene>
    <name evidence="3" type="ORF">SAMN05421771_2610</name>
</gene>
<feature type="compositionally biased region" description="Pro residues" evidence="1">
    <location>
        <begin position="180"/>
        <end position="196"/>
    </location>
</feature>
<evidence type="ECO:0000313" key="3">
    <source>
        <dbReference type="EMBL" id="SFS14866.1"/>
    </source>
</evidence>
<dbReference type="RefSeq" id="WP_089839519.1">
    <property type="nucleotide sequence ID" value="NZ_FOZL01000001.1"/>
</dbReference>
<sequence length="209" mass="22063">MHHRTRTLAIASGLLLAVVPALPAQDNHSRGRKYKPPPETSHIEVIVTKGYNHKPIENAAVIFHELRADGGDEGNLEVKTDPDGKAVIDVIPTGSNVRVQVLANGFATYAEDYLVTESSRQIPVTMLRPKEQISTYVDNDGKASSRKAGVQEPIRPTAVDHTSKLMKPAVQAPRPAGPTVAPPAPAPAAAPAPAPAPASTTPPATPPNQ</sequence>
<dbReference type="Proteomes" id="UP000199024">
    <property type="component" value="Unassembled WGS sequence"/>
</dbReference>
<organism evidence="3 4">
    <name type="scientific">Granulicella pectinivorans</name>
    <dbReference type="NCBI Taxonomy" id="474950"/>
    <lineage>
        <taxon>Bacteria</taxon>
        <taxon>Pseudomonadati</taxon>
        <taxon>Acidobacteriota</taxon>
        <taxon>Terriglobia</taxon>
        <taxon>Terriglobales</taxon>
        <taxon>Acidobacteriaceae</taxon>
        <taxon>Granulicella</taxon>
    </lineage>
</organism>